<organism evidence="3">
    <name type="scientific">hydrothermal vent metagenome</name>
    <dbReference type="NCBI Taxonomy" id="652676"/>
    <lineage>
        <taxon>unclassified sequences</taxon>
        <taxon>metagenomes</taxon>
        <taxon>ecological metagenomes</taxon>
    </lineage>
</organism>
<evidence type="ECO:0000313" key="3">
    <source>
        <dbReference type="EMBL" id="VAX25796.1"/>
    </source>
</evidence>
<evidence type="ECO:0000256" key="1">
    <source>
        <dbReference type="SAM" id="MobiDB-lite"/>
    </source>
</evidence>
<dbReference type="EMBL" id="UOGA01000314">
    <property type="protein sequence ID" value="VAX25796.1"/>
    <property type="molecule type" value="Genomic_DNA"/>
</dbReference>
<name>A0A3B1C5L1_9ZZZZ</name>
<accession>A0A3B1C5L1</accession>
<protein>
    <submittedName>
        <fullName evidence="3">Uncharacterized protein</fullName>
    </submittedName>
</protein>
<feature type="region of interest" description="Disordered" evidence="1">
    <location>
        <begin position="1"/>
        <end position="28"/>
    </location>
</feature>
<keyword evidence="2" id="KW-0812">Transmembrane</keyword>
<feature type="transmembrane region" description="Helical" evidence="2">
    <location>
        <begin position="31"/>
        <end position="49"/>
    </location>
</feature>
<sequence>MGASKNSISTTIGCKRRHASLPSQNRPQSSYDYGVAITTLAAILSLLLTRRFSTIITFSANCFVSSNKASGYKIKRAKTNIMGAVYFYHGDKCYAENMVLLTSLFGDTHGL</sequence>
<reference evidence="3" key="1">
    <citation type="submission" date="2018-06" db="EMBL/GenBank/DDBJ databases">
        <authorList>
            <person name="Zhirakovskaya E."/>
        </authorList>
    </citation>
    <scope>NUCLEOTIDE SEQUENCE</scope>
</reference>
<gene>
    <name evidence="3" type="ORF">MNBD_NITROSPINAE04-2674</name>
</gene>
<keyword evidence="2" id="KW-0472">Membrane</keyword>
<proteinExistence type="predicted"/>
<dbReference type="AlphaFoldDB" id="A0A3B1C5L1"/>
<keyword evidence="2" id="KW-1133">Transmembrane helix</keyword>
<evidence type="ECO:0000256" key="2">
    <source>
        <dbReference type="SAM" id="Phobius"/>
    </source>
</evidence>
<feature type="compositionally biased region" description="Polar residues" evidence="1">
    <location>
        <begin position="1"/>
        <end position="12"/>
    </location>
</feature>